<dbReference type="InterPro" id="IPR036397">
    <property type="entry name" value="RNaseH_sf"/>
</dbReference>
<keyword evidence="3" id="KW-0548">Nucleotidyltransferase</keyword>
<feature type="compositionally biased region" description="Polar residues" evidence="1">
    <location>
        <begin position="427"/>
        <end position="444"/>
    </location>
</feature>
<dbReference type="PANTHER" id="PTHR46890">
    <property type="entry name" value="NON-LTR RETROLELEMENT REVERSE TRANSCRIPTASE-LIKE PROTEIN-RELATED"/>
    <property type="match status" value="1"/>
</dbReference>
<dbReference type="Gene3D" id="3.60.10.10">
    <property type="entry name" value="Endonuclease/exonuclease/phosphatase"/>
    <property type="match status" value="1"/>
</dbReference>
<dbReference type="InterPro" id="IPR043502">
    <property type="entry name" value="DNA/RNA_pol_sf"/>
</dbReference>
<reference evidence="3 4" key="1">
    <citation type="submission" date="2013-09" db="EMBL/GenBank/DDBJ databases">
        <title>Corchorus capsularis genome sequencing.</title>
        <authorList>
            <person name="Alam M."/>
            <person name="Haque M.S."/>
            <person name="Islam M.S."/>
            <person name="Emdad E.M."/>
            <person name="Islam M.M."/>
            <person name="Ahmed B."/>
            <person name="Halim A."/>
            <person name="Hossen Q.M.M."/>
            <person name="Hossain M.Z."/>
            <person name="Ahmed R."/>
            <person name="Khan M.M."/>
            <person name="Islam R."/>
            <person name="Rashid M.M."/>
            <person name="Khan S.A."/>
            <person name="Rahman M.S."/>
            <person name="Alam M."/>
        </authorList>
    </citation>
    <scope>NUCLEOTIDE SEQUENCE [LARGE SCALE GENOMIC DNA]</scope>
    <source>
        <strain evidence="4">cv. CVL-1</strain>
        <tissue evidence="3">Whole seedling</tissue>
    </source>
</reference>
<keyword evidence="4" id="KW-1185">Reference proteome</keyword>
<evidence type="ECO:0000313" key="3">
    <source>
        <dbReference type="EMBL" id="OMO52016.1"/>
    </source>
</evidence>
<keyword evidence="3" id="KW-0808">Transferase</keyword>
<dbReference type="GO" id="GO:0003676">
    <property type="term" value="F:nucleic acid binding"/>
    <property type="evidence" value="ECO:0007669"/>
    <property type="project" value="InterPro"/>
</dbReference>
<dbReference type="CDD" id="cd01650">
    <property type="entry name" value="RT_nLTR_like"/>
    <property type="match status" value="1"/>
</dbReference>
<dbReference type="Pfam" id="PF13966">
    <property type="entry name" value="zf-RVT"/>
    <property type="match status" value="1"/>
</dbReference>
<dbReference type="Pfam" id="PF00078">
    <property type="entry name" value="RVT_1"/>
    <property type="match status" value="1"/>
</dbReference>
<evidence type="ECO:0000259" key="2">
    <source>
        <dbReference type="PROSITE" id="PS50878"/>
    </source>
</evidence>
<proteinExistence type="predicted"/>
<dbReference type="Proteomes" id="UP000188268">
    <property type="component" value="Unassembled WGS sequence"/>
</dbReference>
<dbReference type="PANTHER" id="PTHR46890:SF48">
    <property type="entry name" value="RNA-DIRECTED DNA POLYMERASE"/>
    <property type="match status" value="1"/>
</dbReference>
<evidence type="ECO:0000256" key="1">
    <source>
        <dbReference type="SAM" id="MobiDB-lite"/>
    </source>
</evidence>
<organism evidence="3 4">
    <name type="scientific">Corchorus capsularis</name>
    <name type="common">Jute</name>
    <dbReference type="NCBI Taxonomy" id="210143"/>
    <lineage>
        <taxon>Eukaryota</taxon>
        <taxon>Viridiplantae</taxon>
        <taxon>Streptophyta</taxon>
        <taxon>Embryophyta</taxon>
        <taxon>Tracheophyta</taxon>
        <taxon>Spermatophyta</taxon>
        <taxon>Magnoliopsida</taxon>
        <taxon>eudicotyledons</taxon>
        <taxon>Gunneridae</taxon>
        <taxon>Pentapetalae</taxon>
        <taxon>rosids</taxon>
        <taxon>malvids</taxon>
        <taxon>Malvales</taxon>
        <taxon>Malvaceae</taxon>
        <taxon>Grewioideae</taxon>
        <taxon>Apeibeae</taxon>
        <taxon>Corchorus</taxon>
    </lineage>
</organism>
<sequence>MSLQEEDNQERVIIDQEWIEELEGALAWFCLIGKSLAKKQPNLEALKAVMSKVWNVESGFQVKEFNKALLALNEYDGFQSPESVQFEVCPFWLCIYGLPLNMMNEKIGIAVGETVGPVLEFDEDWGRYLRVRVQMNFCQSLKAGTLVSAPNEELYVDFRFEKLLDYCWVCGLLDHLDNDFPVTVSLRKNHQIVKKKYTCNLKAEFPPVTPAKEPASSHRRGGSAASVSPVLRAGREVGNIGPAGSRSVPSKSINGGGPVRNHADSPALYGRRAARALQFDEASCEIIYRMNGNLVRQQPNLKEGQGQSQQRGNGGKVVAGLSVDSARRGILSKMGATLKENLLVEGEGEFRGVAAVNDVDSSNNSQYPDDYIPLIDNMGCGSFIGAEIIGAQSIPGVGLSSIGPTSGAVRSKSMGLQAELQRRANAKSGSTGATRQQRANNVQQGDEPYDPDAPYVFCAEASEGTKIRKWKKTAHTAQSASVDLLFHETMRSVGAADLREDEADSGNMKHRSSNQMEWIKVRLGYHCCFVVDSRGRLGGLALLWMANDCISLLSYSFYHIDVAIGSDMATQWRFTGFYGRPETSRRHESWSLLRNLGDQYSLPWLCAGDFNELKSNLEKEGGSVRSPRQMELFNEVIGDCNFRELPVQGLLMTSCRNKNGELLFERLDRSMANPAWWDRFGYSIEKHLSYRGDACPLRGEIYCRSRKSNKQYSKCQARKLEARMDYHLRFFSVVGNDVTDFVLDFLNNGSPLSNVNHTNIVLIPKLDSPRFAKDYRPISLCNVIFKIVSKVLANRLKDILPELIGENQSAFVPKRMIYDNAMIAFETIHFMRNKRRGRKHHMALKLDLSKAYDLVEWGFLRDSMRAMGFPDRWISLVMECVETVSYSVLVNDKQGETFHPTRGIRQGDPLSPYLFLLCMEGPSSMFSSGSRSGFIHGISISRSAPKVSHLFFADDSILFLQASRKECEAMISLLNLFEAASGQKINIDKSSILFSANTPLAIQNKVMSYLGIQRNPDTLCTRVLRAKYYPRGDFLHATLESSPSFLWRSLMAGRRVIIAGSRFRVGEGNLDIWKDRWIAKPPSFRPSPRIETVVPDLKEDASRILGLAIPRHPVRDCLIWNATRMGEFSVKSAYYVARDVLRRADSLQGPRQQTWKLVWSSQIMPKIHFFTWRLIWNILPTKGNLVFRGLDVPQLCEVCGKQPESVFHVFFRCKFSELVWDRVGPCVNLTLDQWNSDGDWWDFFIAKATSIGQLDKVLITLWLIWNNRNKALYEQLTWIPPPMGIVKINTDVAFCSSSGEAGLGVVIRDSAGKIIICASRCLNFIADSLYAEVHALLFGFELAIEHGIERCIFESDSLLPITQINKKDPIFWEGGHLIEEIRDLATLFDDYTFQFVHREANILAHNLANLWQDCVWCGTIPPGVL</sequence>
<protein>
    <submittedName>
        <fullName evidence="3">Reverse transcriptase</fullName>
    </submittedName>
</protein>
<gene>
    <name evidence="3" type="ORF">CCACVL1_29422</name>
</gene>
<dbReference type="InterPro" id="IPR052343">
    <property type="entry name" value="Retrotransposon-Effector_Assoc"/>
</dbReference>
<dbReference type="PROSITE" id="PS50878">
    <property type="entry name" value="RT_POL"/>
    <property type="match status" value="1"/>
</dbReference>
<dbReference type="InterPro" id="IPR036691">
    <property type="entry name" value="Endo/exonu/phosph_ase_sf"/>
</dbReference>
<comment type="caution">
    <text evidence="3">The sequence shown here is derived from an EMBL/GenBank/DDBJ whole genome shotgun (WGS) entry which is preliminary data.</text>
</comment>
<dbReference type="Gene3D" id="3.30.420.10">
    <property type="entry name" value="Ribonuclease H-like superfamily/Ribonuclease H"/>
    <property type="match status" value="1"/>
</dbReference>
<dbReference type="OrthoDB" id="996232at2759"/>
<dbReference type="InterPro" id="IPR002156">
    <property type="entry name" value="RNaseH_domain"/>
</dbReference>
<accession>A0A1R3G1P9</accession>
<dbReference type="GO" id="GO:0004523">
    <property type="term" value="F:RNA-DNA hybrid ribonuclease activity"/>
    <property type="evidence" value="ECO:0007669"/>
    <property type="project" value="InterPro"/>
</dbReference>
<name>A0A1R3G1P9_COCAP</name>
<dbReference type="GO" id="GO:0003964">
    <property type="term" value="F:RNA-directed DNA polymerase activity"/>
    <property type="evidence" value="ECO:0007669"/>
    <property type="project" value="UniProtKB-KW"/>
</dbReference>
<dbReference type="EMBL" id="AWWV01015621">
    <property type="protein sequence ID" value="OMO52016.1"/>
    <property type="molecule type" value="Genomic_DNA"/>
</dbReference>
<feature type="region of interest" description="Disordered" evidence="1">
    <location>
        <begin position="421"/>
        <end position="448"/>
    </location>
</feature>
<dbReference type="Pfam" id="PF13456">
    <property type="entry name" value="RVT_3"/>
    <property type="match status" value="1"/>
</dbReference>
<dbReference type="InterPro" id="IPR000477">
    <property type="entry name" value="RT_dom"/>
</dbReference>
<evidence type="ECO:0000313" key="4">
    <source>
        <dbReference type="Proteomes" id="UP000188268"/>
    </source>
</evidence>
<feature type="region of interest" description="Disordered" evidence="1">
    <location>
        <begin position="209"/>
        <end position="228"/>
    </location>
</feature>
<dbReference type="InterPro" id="IPR044730">
    <property type="entry name" value="RNase_H-like_dom_plant"/>
</dbReference>
<dbReference type="SUPFAM" id="SSF53098">
    <property type="entry name" value="Ribonuclease H-like"/>
    <property type="match status" value="1"/>
</dbReference>
<feature type="region of interest" description="Disordered" evidence="1">
    <location>
        <begin position="236"/>
        <end position="264"/>
    </location>
</feature>
<dbReference type="STRING" id="210143.A0A1R3G1P9"/>
<feature type="domain" description="Reverse transcriptase" evidence="2">
    <location>
        <begin position="744"/>
        <end position="1014"/>
    </location>
</feature>
<dbReference type="InterPro" id="IPR012337">
    <property type="entry name" value="RNaseH-like_sf"/>
</dbReference>
<dbReference type="InterPro" id="IPR026960">
    <property type="entry name" value="RVT-Znf"/>
</dbReference>
<dbReference type="CDD" id="cd06222">
    <property type="entry name" value="RNase_H_like"/>
    <property type="match status" value="1"/>
</dbReference>
<dbReference type="SUPFAM" id="SSF56672">
    <property type="entry name" value="DNA/RNA polymerases"/>
    <property type="match status" value="1"/>
</dbReference>
<dbReference type="SUPFAM" id="SSF56219">
    <property type="entry name" value="DNase I-like"/>
    <property type="match status" value="1"/>
</dbReference>
<keyword evidence="3" id="KW-0695">RNA-directed DNA polymerase</keyword>
<dbReference type="Gramene" id="OMO52016">
    <property type="protein sequence ID" value="OMO52016"/>
    <property type="gene ID" value="CCACVL1_29422"/>
</dbReference>